<proteinExistence type="predicted"/>
<organism evidence="3 4">
    <name type="scientific">Acidicapsa dinghuensis</name>
    <dbReference type="NCBI Taxonomy" id="2218256"/>
    <lineage>
        <taxon>Bacteria</taxon>
        <taxon>Pseudomonadati</taxon>
        <taxon>Acidobacteriota</taxon>
        <taxon>Terriglobia</taxon>
        <taxon>Terriglobales</taxon>
        <taxon>Acidobacteriaceae</taxon>
        <taxon>Acidicapsa</taxon>
    </lineage>
</organism>
<dbReference type="InterPro" id="IPR006775">
    <property type="entry name" value="GH116_catalytic"/>
</dbReference>
<dbReference type="Pfam" id="PF04685">
    <property type="entry name" value="DUF608"/>
    <property type="match status" value="1"/>
</dbReference>
<dbReference type="InterPro" id="IPR008928">
    <property type="entry name" value="6-hairpin_glycosidase_sf"/>
</dbReference>
<dbReference type="InterPro" id="IPR052566">
    <property type="entry name" value="Non-lysos_glucosylceramidase"/>
</dbReference>
<keyword evidence="4" id="KW-1185">Reference proteome</keyword>
<evidence type="ECO:0000259" key="1">
    <source>
        <dbReference type="Pfam" id="PF04685"/>
    </source>
</evidence>
<accession>A0ABW1EG67</accession>
<dbReference type="RefSeq" id="WP_263341418.1">
    <property type="nucleotide sequence ID" value="NZ_JAGSYH010000007.1"/>
</dbReference>
<dbReference type="InterPro" id="IPR024462">
    <property type="entry name" value="GH116_N"/>
</dbReference>
<dbReference type="EMBL" id="JBHSPH010000004">
    <property type="protein sequence ID" value="MFC5863317.1"/>
    <property type="molecule type" value="Genomic_DNA"/>
</dbReference>
<dbReference type="Gene3D" id="1.50.10.10">
    <property type="match status" value="1"/>
</dbReference>
<sequence length="838" mass="92849">MIAFPLGGVAAGSVALGGRGQLRDWEIFNRPNKGFRPSYAFPSIWMQAGNEKPVARVLESRILPPYEGQDGLGSNNVPGLSRLEGAVFTGEYPLAHIDFEDRSLPVTVALDAFSPFIPHEPDDSGLPVAVFRYTVKNPGHTQAKVSVAFSLDNPIRNGDTDQQRINTYRSEAHVQGLLMQNTTLTQADPMSGTIALAAVPGKNGTLSYWTGWPAGRWWNSPLLFWDQFTKSGELGAQPDPHNSVAALCVQQTIAAGGSAEFLFLLGWHFPNRTPDWIGWDAPPGEEKTVIGNYYATRFHDAWQAVVYTSENLERLEAKTRLFADALRSSTLPAAVKDAASANLSTLATTTCFRTADGEFHGFEGSDDTRGCCFGNCTHVWNYETVTPFLFPSFARSLRRSAFGYSMDDVGAIHFRQTLPDGKSRWGFAAADGQMGQIVHAWLDWKLSGDNAWLHENWPRIKKALEFAWIQGGWDSNRDGVFEGVQHNTYDVEFYGPNPMCSVYYLAALRASEQMAHAAGDDASAQRYRSLLEKGSQWIDANLFNGEFYIQQVRGFHKDQIAPNLRSDMGSEDTEHPEYQVGSGCFVDQLIGQYVASVGGMDPLLSSEHIRSALQSIYRYNYKRSVAHHDNVARTYVLNDEAAVVVCDYGKAERPTIPFPYFSEAWTGIEYPAATLMMLYGMEEQGIEIVHTSRARYDGEKRNPWDEAECGHHYARAMSAWSLFVALSGFVYDGPSSSLTVVPRVSSDRFECFWSAASGWGTFSIRKRPQATQLRINVLHGTLRCRTYEIAASGREITAHLGSTSLQCSQQDKAGRTVVTLAEAATLSPQSPLQIEIRA</sequence>
<name>A0ABW1EG67_9BACT</name>
<dbReference type="PANTHER" id="PTHR12654">
    <property type="entry name" value="BILE ACID BETA-GLUCOSIDASE-RELATED"/>
    <property type="match status" value="1"/>
</dbReference>
<reference evidence="4" key="1">
    <citation type="journal article" date="2019" name="Int. J. Syst. Evol. Microbiol.">
        <title>The Global Catalogue of Microorganisms (GCM) 10K type strain sequencing project: providing services to taxonomists for standard genome sequencing and annotation.</title>
        <authorList>
            <consortium name="The Broad Institute Genomics Platform"/>
            <consortium name="The Broad Institute Genome Sequencing Center for Infectious Disease"/>
            <person name="Wu L."/>
            <person name="Ma J."/>
        </authorList>
    </citation>
    <scope>NUCLEOTIDE SEQUENCE [LARGE SCALE GENOMIC DNA]</scope>
    <source>
        <strain evidence="4">JCM 4087</strain>
    </source>
</reference>
<dbReference type="InterPro" id="IPR012341">
    <property type="entry name" value="6hp_glycosidase-like_sf"/>
</dbReference>
<dbReference type="SUPFAM" id="SSF48208">
    <property type="entry name" value="Six-hairpin glycosidases"/>
    <property type="match status" value="1"/>
</dbReference>
<gene>
    <name evidence="3" type="ORF">ACFPT7_13520</name>
</gene>
<feature type="domain" description="Glycosyl-hydrolase family 116 N-terminal" evidence="2">
    <location>
        <begin position="3"/>
        <end position="314"/>
    </location>
</feature>
<feature type="domain" description="Glycosyl-hydrolase family 116 catalytic region" evidence="1">
    <location>
        <begin position="431"/>
        <end position="722"/>
    </location>
</feature>
<dbReference type="Proteomes" id="UP001596091">
    <property type="component" value="Unassembled WGS sequence"/>
</dbReference>
<protein>
    <submittedName>
        <fullName evidence="3">Non-lysosomal glucosylceramidase</fullName>
    </submittedName>
</protein>
<evidence type="ECO:0000313" key="3">
    <source>
        <dbReference type="EMBL" id="MFC5863317.1"/>
    </source>
</evidence>
<evidence type="ECO:0000313" key="4">
    <source>
        <dbReference type="Proteomes" id="UP001596091"/>
    </source>
</evidence>
<comment type="caution">
    <text evidence="3">The sequence shown here is derived from an EMBL/GenBank/DDBJ whole genome shotgun (WGS) entry which is preliminary data.</text>
</comment>
<evidence type="ECO:0000259" key="2">
    <source>
        <dbReference type="Pfam" id="PF12215"/>
    </source>
</evidence>
<dbReference type="Pfam" id="PF12215">
    <property type="entry name" value="Glyco_hydr_116N"/>
    <property type="match status" value="1"/>
</dbReference>
<dbReference type="PANTHER" id="PTHR12654:SF0">
    <property type="entry name" value="NON-LYSOSOMAL GLUCOSYLCERAMIDASE"/>
    <property type="match status" value="1"/>
</dbReference>